<organism evidence="1 2">
    <name type="scientific">Lipomyces orientalis</name>
    <dbReference type="NCBI Taxonomy" id="1233043"/>
    <lineage>
        <taxon>Eukaryota</taxon>
        <taxon>Fungi</taxon>
        <taxon>Dikarya</taxon>
        <taxon>Ascomycota</taxon>
        <taxon>Saccharomycotina</taxon>
        <taxon>Lipomycetes</taxon>
        <taxon>Lipomycetales</taxon>
        <taxon>Lipomycetaceae</taxon>
        <taxon>Lipomyces</taxon>
    </lineage>
</organism>
<proteinExistence type="predicted"/>
<name>A0ACC3THD0_9ASCO</name>
<gene>
    <name evidence="1" type="ORF">V1517DRAFT_8532</name>
</gene>
<dbReference type="EMBL" id="MU970136">
    <property type="protein sequence ID" value="KAK9320287.1"/>
    <property type="molecule type" value="Genomic_DNA"/>
</dbReference>
<reference evidence="2" key="1">
    <citation type="journal article" date="2024" name="Front. Bioeng. Biotechnol.">
        <title>Genome-scale model development and genomic sequencing of the oleaginous clade Lipomyces.</title>
        <authorList>
            <person name="Czajka J.J."/>
            <person name="Han Y."/>
            <person name="Kim J."/>
            <person name="Mondo S.J."/>
            <person name="Hofstad B.A."/>
            <person name="Robles A."/>
            <person name="Haridas S."/>
            <person name="Riley R."/>
            <person name="LaButti K."/>
            <person name="Pangilinan J."/>
            <person name="Andreopoulos W."/>
            <person name="Lipzen A."/>
            <person name="Yan J."/>
            <person name="Wang M."/>
            <person name="Ng V."/>
            <person name="Grigoriev I.V."/>
            <person name="Spatafora J.W."/>
            <person name="Magnuson J.K."/>
            <person name="Baker S.E."/>
            <person name="Pomraning K.R."/>
        </authorList>
    </citation>
    <scope>NUCLEOTIDE SEQUENCE [LARGE SCALE GENOMIC DNA]</scope>
    <source>
        <strain evidence="2">CBS 10300</strain>
    </source>
</reference>
<evidence type="ECO:0000313" key="1">
    <source>
        <dbReference type="EMBL" id="KAK9320287.1"/>
    </source>
</evidence>
<protein>
    <submittedName>
        <fullName evidence="1">Glycosyltransferase family 1 protein</fullName>
    </submittedName>
</protein>
<keyword evidence="2" id="KW-1185">Reference proteome</keyword>
<sequence length="517" mass="57648">MLRLATVIAVLAVIGAFLFSKFTAQDDRFLFQTIHGKNNTVLFVTDEHPGFCNVHLATLYSLLENHPEIKIHYASFSKTGRRLKQISSLAAERGSRAQDVKFHLLSGLGYAATLEKVMGKQQDLAHRPGLAAADFLSRSFRYFLAPWPVEEYWMLYESLSQLIDEVDPAVIVIDTFFSPGIDAARNKRRLHALVTPNILSDLMPAGQPAWTLLWKYPALGSGIPYPVPWRLIPANIYMNIRIIRGMTNLPDISAKRKSLEKKGIKRPIDFMGLYRPDVPWLTQTLPGVHLPLVNIPRNVTLTGPINLAGLEEKTAAAQELLDWVKKPTVLISFGSGFKFLEHQTRIVLAAIQNVLRETNVQVLWRMDKLEPFDDQFLKTAVRESSDRLRVEKWLEVGPPTLLQNGHIVAFVHHGGAGCFHDSIEGGVPQVILPQWADLYDFAQLAESLDIGMWACRETSPDWTAECIERALLHVTKDSVASVSMAKKAASIGSRARKSVGRDIAAREIAVLAASGHS</sequence>
<dbReference type="Proteomes" id="UP001489719">
    <property type="component" value="Unassembled WGS sequence"/>
</dbReference>
<evidence type="ECO:0000313" key="2">
    <source>
        <dbReference type="Proteomes" id="UP001489719"/>
    </source>
</evidence>
<comment type="caution">
    <text evidence="1">The sequence shown here is derived from an EMBL/GenBank/DDBJ whole genome shotgun (WGS) entry which is preliminary data.</text>
</comment>
<accession>A0ACC3THD0</accession>